<dbReference type="SUPFAM" id="SSF50249">
    <property type="entry name" value="Nucleic acid-binding proteins"/>
    <property type="match status" value="1"/>
</dbReference>
<evidence type="ECO:0000259" key="6">
    <source>
        <dbReference type="PROSITE" id="PS50126"/>
    </source>
</evidence>
<name>A0A1F6BYX8_9BACT</name>
<dbReference type="PROSITE" id="PS50084">
    <property type="entry name" value="KH_TYPE_1"/>
    <property type="match status" value="1"/>
</dbReference>
<dbReference type="PANTHER" id="PTHR11252:SF0">
    <property type="entry name" value="POLYRIBONUCLEOTIDE NUCLEOTIDYLTRANSFERASE 1, MITOCHONDRIAL"/>
    <property type="match status" value="1"/>
</dbReference>
<keyword evidence="5" id="KW-0479">Metal-binding</keyword>
<dbReference type="FunFam" id="3.30.1370.10:FF:000001">
    <property type="entry name" value="Polyribonucleotide nucleotidyltransferase"/>
    <property type="match status" value="1"/>
</dbReference>
<dbReference type="GO" id="GO:0003723">
    <property type="term" value="F:RNA binding"/>
    <property type="evidence" value="ECO:0007669"/>
    <property type="project" value="UniProtKB-UniRule"/>
</dbReference>
<dbReference type="EMBL" id="MFKK01000006">
    <property type="protein sequence ID" value="OGG42110.1"/>
    <property type="molecule type" value="Genomic_DNA"/>
</dbReference>
<keyword evidence="5" id="KW-0460">Magnesium</keyword>
<dbReference type="SUPFAM" id="SSF55666">
    <property type="entry name" value="Ribonuclease PH domain 2-like"/>
    <property type="match status" value="2"/>
</dbReference>
<dbReference type="GO" id="GO:0004654">
    <property type="term" value="F:polyribonucleotide nucleotidyltransferase activity"/>
    <property type="evidence" value="ECO:0007669"/>
    <property type="project" value="UniProtKB-UniRule"/>
</dbReference>
<dbReference type="NCBIfam" id="NF008805">
    <property type="entry name" value="PRK11824.1"/>
    <property type="match status" value="1"/>
</dbReference>
<sequence>MALHRNIYETSVQGTPFKIEISELAGQANAALLGHWGETVVLATVVMGGEAANLGYFPLTVDYEERFYAAGKILGSRFVRREGRPSDEAMLSGRLIDRTIRPLFDARMRREIQVTITVLSYDGEHDPDLVSLIAVSTVLGVSDIPWGGPVGAAMFEKKESEEKVIYKSFFAGTEGLVNMIEFEGNQISETELVSLFAEGEQEIARLVAFQKKIISEIGKPKQEISFALPDPRLRDLVSKFLKGEIQPALEKKELAKLKQELMAHLSVLGEEAGALKVADNLFEEEIDYFVHELAITKEKRVDGRALDEIRDLYAEAGVFERMHGSALFIRGNTQLLAVATLGPPSAEQLVETMETSTKKRFMLHYNFPNFSVGETGRSRGPGRREIGHGALAAKALRALIPSKEEFPYAIRIVAETLSSNGSSSMATTCSSSLALMDAGVPFKKHVAGIALGLMMEQNSKSEARNPKYKILTDIQGPEDHHGDMDFKVAGTADGVTAIQMDVKIGGITKEVFEEALSRGKKARLQILEVMNRVLPAPRGKLSDYAPRIFTLHIDPTRIGELIGPGGKTINGIIADAGGEVSIDIDEDGTVYVASEHKERADKAIAMVQGMFREFIIGETLEGTVVRIMEFGAIVSLGGKQDGMVHVSELGQEGFVKNVSDVVKMGQRVKVRVVKIENGRVGLSMKGVAQS</sequence>
<comment type="catalytic activity">
    <reaction evidence="5">
        <text>RNA(n+1) + phosphate = RNA(n) + a ribonucleoside 5'-diphosphate</text>
        <dbReference type="Rhea" id="RHEA:22096"/>
        <dbReference type="Rhea" id="RHEA-COMP:14527"/>
        <dbReference type="Rhea" id="RHEA-COMP:17342"/>
        <dbReference type="ChEBI" id="CHEBI:43474"/>
        <dbReference type="ChEBI" id="CHEBI:57930"/>
        <dbReference type="ChEBI" id="CHEBI:140395"/>
        <dbReference type="EC" id="2.7.7.8"/>
    </reaction>
</comment>
<dbReference type="Pfam" id="PF00013">
    <property type="entry name" value="KH_1"/>
    <property type="match status" value="1"/>
</dbReference>
<evidence type="ECO:0000256" key="5">
    <source>
        <dbReference type="HAMAP-Rule" id="MF_01595"/>
    </source>
</evidence>
<dbReference type="Pfam" id="PF00575">
    <property type="entry name" value="S1"/>
    <property type="match status" value="1"/>
</dbReference>
<dbReference type="Gene3D" id="2.40.50.140">
    <property type="entry name" value="Nucleic acid-binding proteins"/>
    <property type="match status" value="1"/>
</dbReference>
<feature type="binding site" evidence="5">
    <location>
        <position position="479"/>
    </location>
    <ligand>
        <name>Mg(2+)</name>
        <dbReference type="ChEBI" id="CHEBI:18420"/>
    </ligand>
</feature>
<dbReference type="GO" id="GO:0000175">
    <property type="term" value="F:3'-5'-RNA exonuclease activity"/>
    <property type="evidence" value="ECO:0007669"/>
    <property type="project" value="TreeGrafter"/>
</dbReference>
<dbReference type="InterPro" id="IPR036456">
    <property type="entry name" value="PNPase_PH_RNA-bd_sf"/>
</dbReference>
<protein>
    <recommendedName>
        <fullName evidence="5">Polyribonucleotide nucleotidyltransferase</fullName>
        <ecNumber evidence="5">2.7.7.8</ecNumber>
    </recommendedName>
    <alternativeName>
        <fullName evidence="5">Polynucleotide phosphorylase</fullName>
        <shortName evidence="5">PNPase</shortName>
    </alternativeName>
</protein>
<dbReference type="SMART" id="SM00316">
    <property type="entry name" value="S1"/>
    <property type="match status" value="1"/>
</dbReference>
<dbReference type="InterPro" id="IPR004088">
    <property type="entry name" value="KH_dom_type_1"/>
</dbReference>
<evidence type="ECO:0000313" key="8">
    <source>
        <dbReference type="Proteomes" id="UP000176996"/>
    </source>
</evidence>
<dbReference type="GO" id="GO:0006396">
    <property type="term" value="P:RNA processing"/>
    <property type="evidence" value="ECO:0007669"/>
    <property type="project" value="InterPro"/>
</dbReference>
<comment type="cofactor">
    <cofactor evidence="5">
        <name>Mg(2+)</name>
        <dbReference type="ChEBI" id="CHEBI:18420"/>
    </cofactor>
</comment>
<dbReference type="PIRSF" id="PIRSF005499">
    <property type="entry name" value="PNPase"/>
    <property type="match status" value="1"/>
</dbReference>
<dbReference type="GO" id="GO:0005829">
    <property type="term" value="C:cytosol"/>
    <property type="evidence" value="ECO:0007669"/>
    <property type="project" value="TreeGrafter"/>
</dbReference>
<dbReference type="CDD" id="cd02393">
    <property type="entry name" value="KH-I_PNPase"/>
    <property type="match status" value="1"/>
</dbReference>
<dbReference type="InterPro" id="IPR012340">
    <property type="entry name" value="NA-bd_OB-fold"/>
</dbReference>
<dbReference type="SUPFAM" id="SSF54211">
    <property type="entry name" value="Ribosomal protein S5 domain 2-like"/>
    <property type="match status" value="2"/>
</dbReference>
<dbReference type="STRING" id="1798471.A3A21_00560"/>
<feature type="domain" description="S1 motif" evidence="6">
    <location>
        <begin position="617"/>
        <end position="685"/>
    </location>
</feature>
<dbReference type="InterPro" id="IPR012162">
    <property type="entry name" value="PNPase"/>
</dbReference>
<dbReference type="SUPFAM" id="SSF54791">
    <property type="entry name" value="Eukaryotic type KH-domain (KH-domain type I)"/>
    <property type="match status" value="1"/>
</dbReference>
<dbReference type="HAMAP" id="MF_01595">
    <property type="entry name" value="PNPase"/>
    <property type="match status" value="1"/>
</dbReference>
<keyword evidence="3 5" id="KW-0548">Nucleotidyltransferase</keyword>
<comment type="subcellular location">
    <subcellularLocation>
        <location evidence="5">Cytoplasm</location>
    </subcellularLocation>
</comment>
<comment type="function">
    <text evidence="5">Involved in mRNA degradation. Catalyzes the phosphorolysis of single-stranded polyribonucleotides processively in the 3'- to 5'-direction.</text>
</comment>
<evidence type="ECO:0000313" key="7">
    <source>
        <dbReference type="EMBL" id="OGG42110.1"/>
    </source>
</evidence>
<dbReference type="InterPro" id="IPR036345">
    <property type="entry name" value="ExoRNase_PH_dom2_sf"/>
</dbReference>
<dbReference type="EC" id="2.7.7.8" evidence="5"/>
<organism evidence="7 8">
    <name type="scientific">Candidatus Jorgensenbacteria bacterium RIFCSPLOWO2_01_FULL_45_25b</name>
    <dbReference type="NCBI Taxonomy" id="1798471"/>
    <lineage>
        <taxon>Bacteria</taxon>
        <taxon>Candidatus Joergenseniibacteriota</taxon>
    </lineage>
</organism>
<keyword evidence="5" id="KW-0963">Cytoplasm</keyword>
<dbReference type="SMART" id="SM00322">
    <property type="entry name" value="KH"/>
    <property type="match status" value="1"/>
</dbReference>
<feature type="binding site" evidence="5">
    <location>
        <position position="485"/>
    </location>
    <ligand>
        <name>Mg(2+)</name>
        <dbReference type="ChEBI" id="CHEBI:18420"/>
    </ligand>
</feature>
<dbReference type="InterPro" id="IPR003029">
    <property type="entry name" value="S1_domain"/>
</dbReference>
<evidence type="ECO:0000256" key="1">
    <source>
        <dbReference type="ARBA" id="ARBA00007404"/>
    </source>
</evidence>
<evidence type="ECO:0000256" key="2">
    <source>
        <dbReference type="ARBA" id="ARBA00022679"/>
    </source>
</evidence>
<comment type="caution">
    <text evidence="7">The sequence shown here is derived from an EMBL/GenBank/DDBJ whole genome shotgun (WGS) entry which is preliminary data.</text>
</comment>
<dbReference type="PANTHER" id="PTHR11252">
    <property type="entry name" value="POLYRIBONUCLEOTIDE NUCLEOTIDYLTRANSFERASE"/>
    <property type="match status" value="1"/>
</dbReference>
<dbReference type="GO" id="GO:0000287">
    <property type="term" value="F:magnesium ion binding"/>
    <property type="evidence" value="ECO:0007669"/>
    <property type="project" value="UniProtKB-UniRule"/>
</dbReference>
<dbReference type="PROSITE" id="PS50126">
    <property type="entry name" value="S1"/>
    <property type="match status" value="1"/>
</dbReference>
<dbReference type="SUPFAM" id="SSF46915">
    <property type="entry name" value="Polynucleotide phosphorylase/guanosine pentaphosphate synthase (PNPase/GPSI), domain 3"/>
    <property type="match status" value="1"/>
</dbReference>
<dbReference type="Gene3D" id="3.30.230.70">
    <property type="entry name" value="GHMP Kinase, N-terminal domain"/>
    <property type="match status" value="2"/>
</dbReference>
<reference evidence="7 8" key="1">
    <citation type="journal article" date="2016" name="Nat. Commun.">
        <title>Thousands of microbial genomes shed light on interconnected biogeochemical processes in an aquifer system.</title>
        <authorList>
            <person name="Anantharaman K."/>
            <person name="Brown C.T."/>
            <person name="Hug L.A."/>
            <person name="Sharon I."/>
            <person name="Castelle C.J."/>
            <person name="Probst A.J."/>
            <person name="Thomas B.C."/>
            <person name="Singh A."/>
            <person name="Wilkins M.J."/>
            <person name="Karaoz U."/>
            <person name="Brodie E.L."/>
            <person name="Williams K.H."/>
            <person name="Hubbard S.S."/>
            <person name="Banfield J.F."/>
        </authorList>
    </citation>
    <scope>NUCLEOTIDE SEQUENCE [LARGE SCALE GENOMIC DNA]</scope>
</reference>
<dbReference type="InterPro" id="IPR036612">
    <property type="entry name" value="KH_dom_type_1_sf"/>
</dbReference>
<dbReference type="InterPro" id="IPR027408">
    <property type="entry name" value="PNPase/RNase_PH_dom_sf"/>
</dbReference>
<dbReference type="Proteomes" id="UP000176996">
    <property type="component" value="Unassembled WGS sequence"/>
</dbReference>
<dbReference type="NCBIfam" id="TIGR03591">
    <property type="entry name" value="polynuc_phos"/>
    <property type="match status" value="1"/>
</dbReference>
<keyword evidence="4 5" id="KW-0694">RNA-binding</keyword>
<keyword evidence="2 5" id="KW-0808">Transferase</keyword>
<evidence type="ECO:0000256" key="4">
    <source>
        <dbReference type="ARBA" id="ARBA00022884"/>
    </source>
</evidence>
<comment type="similarity">
    <text evidence="1 5">Belongs to the polyribonucleotide nucleotidyltransferase family.</text>
</comment>
<proteinExistence type="inferred from homology"/>
<evidence type="ECO:0000256" key="3">
    <source>
        <dbReference type="ARBA" id="ARBA00022695"/>
    </source>
</evidence>
<gene>
    <name evidence="5" type="primary">pnp</name>
    <name evidence="7" type="ORF">A3A21_00560</name>
</gene>
<dbReference type="InterPro" id="IPR020568">
    <property type="entry name" value="Ribosomal_Su5_D2-typ_SF"/>
</dbReference>
<dbReference type="Pfam" id="PF01138">
    <property type="entry name" value="RNase_PH"/>
    <property type="match status" value="2"/>
</dbReference>
<dbReference type="Gene3D" id="3.30.1370.10">
    <property type="entry name" value="K Homology domain, type 1"/>
    <property type="match status" value="1"/>
</dbReference>
<dbReference type="CDD" id="cd11364">
    <property type="entry name" value="RNase_PH_PNPase_2"/>
    <property type="match status" value="1"/>
</dbReference>
<accession>A0A1F6BYX8</accession>
<dbReference type="InterPro" id="IPR004087">
    <property type="entry name" value="KH_dom"/>
</dbReference>
<dbReference type="AlphaFoldDB" id="A0A1F6BYX8"/>
<dbReference type="InterPro" id="IPR001247">
    <property type="entry name" value="ExoRNase_PH_dom1"/>
</dbReference>
<dbReference type="GO" id="GO:0006402">
    <property type="term" value="P:mRNA catabolic process"/>
    <property type="evidence" value="ECO:0007669"/>
    <property type="project" value="UniProtKB-UniRule"/>
</dbReference>